<dbReference type="FunFam" id="2.30.42.10:FF:000041">
    <property type="entry name" value="protein scribble homolog isoform X1"/>
    <property type="match status" value="1"/>
</dbReference>
<dbReference type="GO" id="GO:0019901">
    <property type="term" value="F:protein kinase binding"/>
    <property type="evidence" value="ECO:0007669"/>
    <property type="project" value="TreeGrafter"/>
</dbReference>
<dbReference type="GO" id="GO:0005912">
    <property type="term" value="C:adherens junction"/>
    <property type="evidence" value="ECO:0007669"/>
    <property type="project" value="UniProtKB-SubCell"/>
</dbReference>
<dbReference type="FunFam" id="2.30.42.10:FF:000074">
    <property type="entry name" value="protein scribble homolog isoform X2"/>
    <property type="match status" value="1"/>
</dbReference>
<dbReference type="SMART" id="SM00228">
    <property type="entry name" value="PDZ"/>
    <property type="match status" value="4"/>
</dbReference>
<evidence type="ECO:0000313" key="25">
    <source>
        <dbReference type="Proteomes" id="UP000504627"/>
    </source>
</evidence>
<dbReference type="GeneID" id="113985918"/>
<dbReference type="InterPro" id="IPR050614">
    <property type="entry name" value="Synaptic_Scaffolding_LAP-MAGUK"/>
</dbReference>
<keyword evidence="25" id="KW-1185">Reference proteome</keyword>
<evidence type="ECO:0000256" key="1">
    <source>
        <dbReference type="ARBA" id="ARBA00004202"/>
    </source>
</evidence>
<protein>
    <recommendedName>
        <fullName evidence="21">Protein scribble homolog</fullName>
    </recommendedName>
</protein>
<proteinExistence type="predicted"/>
<dbReference type="SMART" id="SM00369">
    <property type="entry name" value="LRR_TYP"/>
    <property type="match status" value="12"/>
</dbReference>
<sequence>MLRCMPPLWRCNRHVEALDRRHCSLQAVPEEIYRYSRSLEELLLDANQLRELPKPFFRLLNLRKLGLSDNEIQRLPPEVANFMQLVELDISRNDIPEIPESIKFCKSLEIADFSGNPLSRLPEGFTQLRSLGHLALNDVSLQSLPTDIGNLANLVTLELRENLLKTLPTSLSFLVKLEQLDLGGNDLEVLPDTLGALPNLRELWLDRNQLSALPPELGNLRRLVCLDVSENKLEQLPNEVSGLVALTDLLLSQNLLECIPDGIGQLKQLSILKVDQNRLTDVTESIGDCENLSELILTENMLTALPKSLGKLAKLTNLNVDRNRLTALPAEIGGCANLNVLSLRDNRLALLPPELANTTELHVLDVAGNRLQNLPFALTNLNLKALWLAENQSQPMLKFQTEDDEKTGEKVLTCYLLPQQPSPSLENLLQNSVDESWTDTNLNRVSVIQFLDEPKGDDEEESGAERRGLQRRATPHPSELKVMKKVIEVRRNEVNAAKADADLNSPNSEEKRLSATSNRSEDSHVSTSTASADCRAEEGDRGWPNGQVPNVRELEKEAKPRAEEEHKEAAGQEEEDVEVEYNEPTVHFAEDTLIRSEDEDEDEERPFPVEKQRLIRKDTPHYKKHFKITKLPKPEAVVALLQGLNSDGVPKEEEELGGCNNNTEPEEQEEAWDEDDRKNGALSAQPSVKGVSFDQANNLLIEPARIEEEELTLTIVRQTGGLGISIAGGKGSTPYKGDDEGIFISRVSEEGPAARAGVRVGDKLLEVNGVSLHCAEHHVAVEALRGSGSSVSMTVLRERMVEPENAITVTPLRPEDDYSPRERRGGLRFPERPEGAPATERYSTCLMRNEKGLGFSIAGGKGSTPYRAGDTGIFISRIAEGGAAHRDGILHIGDRVISINGVDMTEARHDQAVALLTAASPTIVLLVEREGSEQPGEGASPGAPRVRMHSPPPPPGPGDSPPEETPAPQRNHLAKGLEDQYPIEEIHLVKAGGPLGLSIVGGSDHSSHPFGIHEPGVFISKVIPRGLASRSGLRVGDRILEVNGIDLRHATHQEAVNALLSNAQELTMLVRRDPPPPGMQEICIEKAPGEKLGISIRGGAKGHAGNPFDPTDEGIFISKVSSSGAAARDGRLKVGMRILEVNHQSLLGMTHTEAVQILRGVGDALLVLVCDGFDPKAAAAIEMSPGIIANPFAAGIGRKNSLESISSIDRDLSPEELEILQKEMEMVREATQWEREEMEKVERMRREREAATQQLEEEVESIPSEPLRLDYRTLAALPSSGLQRGNRAAPVGESGTGNSRRETPYSPSNPQASINFITSQDDSKSQTKPGVIQPLSRVRQSAASHTAEEGDSPNPFQQPEPCFRIHNSQKPPSPPSPDEVPINVKQAYKTFAAVPLSHPLLGTQELSGQSSTENTKMASEEAVHRPGGQHSPEQRSFRERQKYFEIEVKQQHLDKPPKRVSLVGEDDLKKMKEEEARKLQQQRALLLEEEAEEEEEEVRQVPEAVQSSIIIEGVEYKVERLNGRSIQAPAARPSELSENSSLQRNSLEEGIKPEQRTNSMSGLSPSFPGDPGAPVRTAKAERRHQERLRMQSPELLSGQEKEKELSPAERRALEAEKRAMWRAARSSALEDSIKQYEQDLARKLYQSRQWASAPGARPAQMSSPVQSHASRIPGSGGQSRMKSLEQDALKAQMVIAKSKEGKKRSTLEQLAESPSPAPTPSPTPLEDCSPRNVTSPGRLSPDAADDLRYVEDRNNSVPREQDGQPEEEDTLGTRDPSAPTPSALEDMALYSSKRKLRHSRRSLETAVPT</sequence>
<keyword evidence="13" id="KW-0770">Synapse</keyword>
<keyword evidence="14 22" id="KW-0175">Coiled coil</keyword>
<feature type="region of interest" description="Disordered" evidence="23">
    <location>
        <begin position="1527"/>
        <end position="1611"/>
    </location>
</feature>
<dbReference type="CTD" id="23513"/>
<dbReference type="Proteomes" id="UP000504627">
    <property type="component" value="Unplaced"/>
</dbReference>
<feature type="compositionally biased region" description="Acidic residues" evidence="23">
    <location>
        <begin position="571"/>
        <end position="581"/>
    </location>
</feature>
<dbReference type="GO" id="GO:0043113">
    <property type="term" value="P:receptor clustering"/>
    <property type="evidence" value="ECO:0007669"/>
    <property type="project" value="TreeGrafter"/>
</dbReference>
<dbReference type="InterPro" id="IPR055414">
    <property type="entry name" value="LRR_R13L4/SHOC2-like"/>
</dbReference>
<evidence type="ECO:0000256" key="4">
    <source>
        <dbReference type="ARBA" id="ARBA00004536"/>
    </source>
</evidence>
<feature type="coiled-coil region" evidence="22">
    <location>
        <begin position="1469"/>
        <end position="1499"/>
    </location>
</feature>
<dbReference type="GO" id="GO:0045211">
    <property type="term" value="C:postsynaptic membrane"/>
    <property type="evidence" value="ECO:0007669"/>
    <property type="project" value="TreeGrafter"/>
</dbReference>
<feature type="region of interest" description="Disordered" evidence="23">
    <location>
        <begin position="497"/>
        <end position="615"/>
    </location>
</feature>
<dbReference type="SUPFAM" id="SSF52047">
    <property type="entry name" value="RNI-like"/>
    <property type="match status" value="1"/>
</dbReference>
<dbReference type="FunFam" id="3.80.10.10:FF:000202">
    <property type="entry name" value="protein scribble homolog isoform X2"/>
    <property type="match status" value="1"/>
</dbReference>
<feature type="region of interest" description="Disordered" evidence="23">
    <location>
        <begin position="930"/>
        <end position="970"/>
    </location>
</feature>
<keyword evidence="10" id="KW-0677">Repeat</keyword>
<feature type="compositionally biased region" description="Polar residues" evidence="23">
    <location>
        <begin position="1305"/>
        <end position="1320"/>
    </location>
</feature>
<evidence type="ECO:0000256" key="14">
    <source>
        <dbReference type="ARBA" id="ARBA00023054"/>
    </source>
</evidence>
<feature type="compositionally biased region" description="Pro residues" evidence="23">
    <location>
        <begin position="950"/>
        <end position="965"/>
    </location>
</feature>
<dbReference type="InterPro" id="IPR032675">
    <property type="entry name" value="LRR_dom_sf"/>
</dbReference>
<evidence type="ECO:0000256" key="3">
    <source>
        <dbReference type="ARBA" id="ARBA00004510"/>
    </source>
</evidence>
<feature type="compositionally biased region" description="Basic and acidic residues" evidence="23">
    <location>
        <begin position="1546"/>
        <end position="1555"/>
    </location>
</feature>
<dbReference type="FunFam" id="3.80.10.10:FF:000064">
    <property type="entry name" value="Scribbled planar cell polarity protein"/>
    <property type="match status" value="1"/>
</dbReference>
<dbReference type="FunFam" id="2.30.42.10:FF:000114">
    <property type="entry name" value="protein scribble homolog isoform X1"/>
    <property type="match status" value="1"/>
</dbReference>
<keyword evidence="9" id="KW-0433">Leucine-rich repeat</keyword>
<evidence type="ECO:0000256" key="8">
    <source>
        <dbReference type="ARBA" id="ARBA00022553"/>
    </source>
</evidence>
<evidence type="ECO:0000256" key="10">
    <source>
        <dbReference type="ARBA" id="ARBA00022737"/>
    </source>
</evidence>
<feature type="compositionally biased region" description="Basic and acidic residues" evidence="23">
    <location>
        <begin position="552"/>
        <end position="570"/>
    </location>
</feature>
<feature type="region of interest" description="Disordered" evidence="23">
    <location>
        <begin position="1647"/>
        <end position="1809"/>
    </location>
</feature>
<feature type="domain" description="PDZ" evidence="24">
    <location>
        <begin position="843"/>
        <end position="931"/>
    </location>
</feature>
<dbReference type="FunFam" id="3.80.10.10:FF:000072">
    <property type="entry name" value="protein scribble homolog isoform X1"/>
    <property type="match status" value="1"/>
</dbReference>
<organism evidence="25 26">
    <name type="scientific">Pipra filicauda</name>
    <name type="common">Wire-tailed manakin</name>
    <dbReference type="NCBI Taxonomy" id="649802"/>
    <lineage>
        <taxon>Eukaryota</taxon>
        <taxon>Metazoa</taxon>
        <taxon>Chordata</taxon>
        <taxon>Craniata</taxon>
        <taxon>Vertebrata</taxon>
        <taxon>Euteleostomi</taxon>
        <taxon>Archelosauria</taxon>
        <taxon>Archosauria</taxon>
        <taxon>Dinosauria</taxon>
        <taxon>Saurischia</taxon>
        <taxon>Theropoda</taxon>
        <taxon>Coelurosauria</taxon>
        <taxon>Aves</taxon>
        <taxon>Neognathae</taxon>
        <taxon>Neoaves</taxon>
        <taxon>Telluraves</taxon>
        <taxon>Australaves</taxon>
        <taxon>Passeriformes</taxon>
        <taxon>Pipridae</taxon>
        <taxon>Pipra</taxon>
    </lineage>
</organism>
<dbReference type="SUPFAM" id="SSF52058">
    <property type="entry name" value="L domain-like"/>
    <property type="match status" value="1"/>
</dbReference>
<dbReference type="RefSeq" id="XP_027572964.1">
    <property type="nucleotide sequence ID" value="XM_027717163.2"/>
</dbReference>
<feature type="compositionally biased region" description="Basic and acidic residues" evidence="23">
    <location>
        <begin position="1578"/>
        <end position="1589"/>
    </location>
</feature>
<evidence type="ECO:0000256" key="22">
    <source>
        <dbReference type="SAM" id="Coils"/>
    </source>
</evidence>
<dbReference type="InterPro" id="IPR001611">
    <property type="entry name" value="Leu-rich_rpt"/>
</dbReference>
<evidence type="ECO:0000256" key="7">
    <source>
        <dbReference type="ARBA" id="ARBA00022490"/>
    </source>
</evidence>
<evidence type="ECO:0000256" key="9">
    <source>
        <dbReference type="ARBA" id="ARBA00022614"/>
    </source>
</evidence>
<evidence type="ECO:0000256" key="16">
    <source>
        <dbReference type="ARBA" id="ARBA00023139"/>
    </source>
</evidence>
<dbReference type="GO" id="GO:0098968">
    <property type="term" value="P:neurotransmitter receptor transport postsynaptic membrane to endosome"/>
    <property type="evidence" value="ECO:0007669"/>
    <property type="project" value="TreeGrafter"/>
</dbReference>
<feature type="compositionally biased region" description="Basic and acidic residues" evidence="23">
    <location>
        <begin position="1745"/>
        <end position="1762"/>
    </location>
</feature>
<feature type="compositionally biased region" description="Basic and acidic residues" evidence="23">
    <location>
        <begin position="813"/>
        <end position="834"/>
    </location>
</feature>
<feature type="compositionally biased region" description="Basic and acidic residues" evidence="23">
    <location>
        <begin position="1599"/>
        <end position="1611"/>
    </location>
</feature>
<feature type="region of interest" description="Disordered" evidence="23">
    <location>
        <begin position="646"/>
        <end position="686"/>
    </location>
</feature>
<dbReference type="GO" id="GO:0045197">
    <property type="term" value="P:establishment or maintenance of epithelial cell apical/basal polarity"/>
    <property type="evidence" value="ECO:0007669"/>
    <property type="project" value="TreeGrafter"/>
</dbReference>
<evidence type="ECO:0000256" key="21">
    <source>
        <dbReference type="ARBA" id="ARBA00072775"/>
    </source>
</evidence>
<dbReference type="GO" id="GO:0098609">
    <property type="term" value="P:cell-cell adhesion"/>
    <property type="evidence" value="ECO:0007669"/>
    <property type="project" value="TreeGrafter"/>
</dbReference>
<feature type="region of interest" description="Disordered" evidence="23">
    <location>
        <begin position="811"/>
        <end position="837"/>
    </location>
</feature>
<evidence type="ECO:0000256" key="20">
    <source>
        <dbReference type="ARBA" id="ARBA00034110"/>
    </source>
</evidence>
<dbReference type="InterPro" id="IPR036034">
    <property type="entry name" value="PDZ_sf"/>
</dbReference>
<keyword evidence="5" id="KW-0217">Developmental protein</keyword>
<evidence type="ECO:0000256" key="15">
    <source>
        <dbReference type="ARBA" id="ARBA00023136"/>
    </source>
</evidence>
<evidence type="ECO:0000256" key="5">
    <source>
        <dbReference type="ARBA" id="ARBA00022473"/>
    </source>
</evidence>
<dbReference type="GO" id="GO:0098887">
    <property type="term" value="P:neurotransmitter receptor transport, endosome to postsynaptic membrane"/>
    <property type="evidence" value="ECO:0007669"/>
    <property type="project" value="TreeGrafter"/>
</dbReference>
<evidence type="ECO:0000256" key="13">
    <source>
        <dbReference type="ARBA" id="ARBA00023018"/>
    </source>
</evidence>
<accession>A0A6J2GC23</accession>
<keyword evidence="11" id="KW-0221">Differentiation</keyword>
<dbReference type="InterPro" id="IPR003591">
    <property type="entry name" value="Leu-rich_rpt_typical-subtyp"/>
</dbReference>
<evidence type="ECO:0000256" key="11">
    <source>
        <dbReference type="ARBA" id="ARBA00022782"/>
    </source>
</evidence>
<dbReference type="Pfam" id="PF13855">
    <property type="entry name" value="LRR_8"/>
    <property type="match status" value="2"/>
</dbReference>
<gene>
    <name evidence="26" type="primary">SCRIB</name>
</gene>
<keyword evidence="15" id="KW-0472">Membrane</keyword>
<dbReference type="GO" id="GO:0098793">
    <property type="term" value="C:presynapse"/>
    <property type="evidence" value="ECO:0007669"/>
    <property type="project" value="UniProtKB-SubCell"/>
</dbReference>
<reference evidence="26" key="1">
    <citation type="submission" date="2025-08" db="UniProtKB">
        <authorList>
            <consortium name="RefSeq"/>
        </authorList>
    </citation>
    <scope>IDENTIFICATION</scope>
    <source>
        <tissue evidence="26">Muscle</tissue>
    </source>
</reference>
<dbReference type="InterPro" id="IPR001478">
    <property type="entry name" value="PDZ"/>
</dbReference>
<evidence type="ECO:0000256" key="19">
    <source>
        <dbReference type="ARBA" id="ARBA00034106"/>
    </source>
</evidence>
<keyword evidence="7" id="KW-0963">Cytoplasm</keyword>
<dbReference type="GO" id="GO:0030027">
    <property type="term" value="C:lamellipodium"/>
    <property type="evidence" value="ECO:0007669"/>
    <property type="project" value="UniProtKB-SubCell"/>
</dbReference>
<feature type="coiled-coil region" evidence="22">
    <location>
        <begin position="1234"/>
        <end position="1261"/>
    </location>
</feature>
<evidence type="ECO:0000256" key="18">
    <source>
        <dbReference type="ARBA" id="ARBA00023288"/>
    </source>
</evidence>
<keyword evidence="12" id="KW-0965">Cell junction</keyword>
<dbReference type="Pfam" id="PF23598">
    <property type="entry name" value="LRR_14"/>
    <property type="match status" value="1"/>
</dbReference>
<dbReference type="FunFam" id="2.30.42.10:FF:000064">
    <property type="entry name" value="protein lap4 isoform X1"/>
    <property type="match status" value="1"/>
</dbReference>
<dbReference type="CDD" id="cd06701">
    <property type="entry name" value="PDZ4_Scribble-like"/>
    <property type="match status" value="1"/>
</dbReference>
<dbReference type="PANTHER" id="PTHR23119">
    <property type="entry name" value="DISCS LARGE"/>
    <property type="match status" value="1"/>
</dbReference>
<feature type="region of interest" description="Disordered" evidence="23">
    <location>
        <begin position="1399"/>
        <end position="1440"/>
    </location>
</feature>
<keyword evidence="18" id="KW-0449">Lipoprotein</keyword>
<dbReference type="CDD" id="cd06703">
    <property type="entry name" value="PDZ2_Scribble-like"/>
    <property type="match status" value="1"/>
</dbReference>
<dbReference type="GO" id="GO:0030154">
    <property type="term" value="P:cell differentiation"/>
    <property type="evidence" value="ECO:0007669"/>
    <property type="project" value="UniProtKB-KW"/>
</dbReference>
<feature type="region of interest" description="Disordered" evidence="23">
    <location>
        <begin position="449"/>
        <end position="479"/>
    </location>
</feature>
<dbReference type="Gene3D" id="2.30.42.10">
    <property type="match status" value="4"/>
</dbReference>
<dbReference type="Pfam" id="PF00595">
    <property type="entry name" value="PDZ"/>
    <property type="match status" value="4"/>
</dbReference>
<evidence type="ECO:0000256" key="17">
    <source>
        <dbReference type="ARBA" id="ARBA00023273"/>
    </source>
</evidence>
<keyword evidence="16" id="KW-0564">Palmitate</keyword>
<feature type="domain" description="PDZ" evidence="24">
    <location>
        <begin position="985"/>
        <end position="1074"/>
    </location>
</feature>
<feature type="compositionally biased region" description="Basic and acidic residues" evidence="23">
    <location>
        <begin position="1697"/>
        <end position="1706"/>
    </location>
</feature>
<dbReference type="CDD" id="cd06702">
    <property type="entry name" value="PDZ3_Scribble-like"/>
    <property type="match status" value="1"/>
</dbReference>
<evidence type="ECO:0000256" key="12">
    <source>
        <dbReference type="ARBA" id="ARBA00022949"/>
    </source>
</evidence>
<dbReference type="GO" id="GO:0014069">
    <property type="term" value="C:postsynaptic density"/>
    <property type="evidence" value="ECO:0007669"/>
    <property type="project" value="TreeGrafter"/>
</dbReference>
<dbReference type="GO" id="GO:0016323">
    <property type="term" value="C:basolateral plasma membrane"/>
    <property type="evidence" value="ECO:0007669"/>
    <property type="project" value="TreeGrafter"/>
</dbReference>
<dbReference type="SUPFAM" id="SSF50156">
    <property type="entry name" value="PDZ domain-like"/>
    <property type="match status" value="4"/>
</dbReference>
<dbReference type="SMART" id="SM00364">
    <property type="entry name" value="LRR_BAC"/>
    <property type="match status" value="10"/>
</dbReference>
<feature type="domain" description="PDZ" evidence="24">
    <location>
        <begin position="712"/>
        <end position="799"/>
    </location>
</feature>
<keyword evidence="17" id="KW-0966">Cell projection</keyword>
<keyword evidence="6" id="KW-1003">Cell membrane</keyword>
<name>A0A6J2GC23_9PASS</name>
<keyword evidence="8" id="KW-0597">Phosphoprotein</keyword>
<feature type="compositionally biased region" description="Basic and acidic residues" evidence="23">
    <location>
        <begin position="508"/>
        <end position="524"/>
    </location>
</feature>
<dbReference type="GO" id="GO:0005737">
    <property type="term" value="C:cytoplasm"/>
    <property type="evidence" value="ECO:0007669"/>
    <property type="project" value="UniProtKB-SubCell"/>
</dbReference>
<dbReference type="CDD" id="cd06704">
    <property type="entry name" value="PDZ1_Scribble-like"/>
    <property type="match status" value="1"/>
</dbReference>
<evidence type="ECO:0000256" key="2">
    <source>
        <dbReference type="ARBA" id="ARBA00004496"/>
    </source>
</evidence>
<dbReference type="PROSITE" id="PS50106">
    <property type="entry name" value="PDZ"/>
    <property type="match status" value="4"/>
</dbReference>
<evidence type="ECO:0000259" key="24">
    <source>
        <dbReference type="PROSITE" id="PS50106"/>
    </source>
</evidence>
<evidence type="ECO:0000256" key="6">
    <source>
        <dbReference type="ARBA" id="ARBA00022475"/>
    </source>
</evidence>
<dbReference type="PANTHER" id="PTHR23119:SF57">
    <property type="entry name" value="PROTEIN SCRIBBLE HOMOLOG"/>
    <property type="match status" value="1"/>
</dbReference>
<comment type="subcellular location">
    <subcellularLocation>
        <location evidence="4">Cell junction</location>
        <location evidence="4">Adherens junction</location>
    </subcellularLocation>
    <subcellularLocation>
        <location evidence="1">Cell membrane</location>
        <topology evidence="1">Peripheral membrane protein</topology>
    </subcellularLocation>
    <subcellularLocation>
        <location evidence="3">Cell projection</location>
        <location evidence="3">Lamellipodium</location>
    </subcellularLocation>
    <subcellularLocation>
        <location evidence="2">Cytoplasm</location>
    </subcellularLocation>
    <subcellularLocation>
        <location evidence="20">Postsynapse</location>
    </subcellularLocation>
    <subcellularLocation>
        <location evidence="19">Presynapse</location>
    </subcellularLocation>
</comment>
<dbReference type="Gene3D" id="3.80.10.10">
    <property type="entry name" value="Ribonuclease Inhibitor"/>
    <property type="match status" value="2"/>
</dbReference>
<dbReference type="PROSITE" id="PS51450">
    <property type="entry name" value="LRR"/>
    <property type="match status" value="3"/>
</dbReference>
<feature type="region of interest" description="Disordered" evidence="23">
    <location>
        <begin position="1278"/>
        <end position="1384"/>
    </location>
</feature>
<dbReference type="FunFam" id="3.80.10.10:FF:000036">
    <property type="entry name" value="protein scribble homolog isoform X1"/>
    <property type="match status" value="1"/>
</dbReference>
<feature type="compositionally biased region" description="Polar residues" evidence="23">
    <location>
        <begin position="1404"/>
        <end position="1417"/>
    </location>
</feature>
<feature type="compositionally biased region" description="Acidic residues" evidence="23">
    <location>
        <begin position="664"/>
        <end position="674"/>
    </location>
</feature>
<feature type="compositionally biased region" description="Polar residues" evidence="23">
    <location>
        <begin position="1536"/>
        <end position="1545"/>
    </location>
</feature>
<evidence type="ECO:0000256" key="23">
    <source>
        <dbReference type="SAM" id="MobiDB-lite"/>
    </source>
</evidence>
<feature type="compositionally biased region" description="Basic and acidic residues" evidence="23">
    <location>
        <begin position="605"/>
        <end position="615"/>
    </location>
</feature>
<feature type="compositionally biased region" description="Polar residues" evidence="23">
    <location>
        <begin position="1660"/>
        <end position="1669"/>
    </location>
</feature>
<feature type="domain" description="PDZ" evidence="24">
    <location>
        <begin position="1081"/>
        <end position="1169"/>
    </location>
</feature>
<evidence type="ECO:0000313" key="26">
    <source>
        <dbReference type="RefSeq" id="XP_027572964.1"/>
    </source>
</evidence>